<dbReference type="SUPFAM" id="SSF81324">
    <property type="entry name" value="Voltage-gated potassium channels"/>
    <property type="match status" value="1"/>
</dbReference>
<dbReference type="Gene3D" id="3.30.70.1450">
    <property type="entry name" value="Regulator of K+ conductance, C-terminal domain"/>
    <property type="match status" value="2"/>
</dbReference>
<evidence type="ECO:0000313" key="4">
    <source>
        <dbReference type="Proteomes" id="UP000006565"/>
    </source>
</evidence>
<evidence type="ECO:0000256" key="1">
    <source>
        <dbReference type="SAM" id="Phobius"/>
    </source>
</evidence>
<keyword evidence="1" id="KW-0472">Membrane</keyword>
<dbReference type="InterPro" id="IPR036721">
    <property type="entry name" value="RCK_C_sf"/>
</dbReference>
<dbReference type="GeneID" id="9745086"/>
<accession>E1RFN2</accession>
<reference evidence="3 4" key="1">
    <citation type="journal article" date="2010" name="Stand. Genomic Sci.">
        <title>Complete genome sequence of Methanoplanus petrolearius type strain (SEBR 4847).</title>
        <authorList>
            <person name="Brambilla E."/>
            <person name="Djao O.D."/>
            <person name="Daligault H."/>
            <person name="Lapidus A."/>
            <person name="Lucas S."/>
            <person name="Hammon N."/>
            <person name="Nolan M."/>
            <person name="Tice H."/>
            <person name="Cheng J.F."/>
            <person name="Han C."/>
            <person name="Tapia R."/>
            <person name="Goodwin L."/>
            <person name="Pitluck S."/>
            <person name="Liolios K."/>
            <person name="Ivanova N."/>
            <person name="Mavromatis K."/>
            <person name="Mikhailova N."/>
            <person name="Pati A."/>
            <person name="Chen A."/>
            <person name="Palaniappan K."/>
            <person name="Land M."/>
            <person name="Hauser L."/>
            <person name="Chang Y.J."/>
            <person name="Jeffries C.D."/>
            <person name="Rohde M."/>
            <person name="Spring S."/>
            <person name="Sikorski J."/>
            <person name="Goker M."/>
            <person name="Woyke T."/>
            <person name="Bristow J."/>
            <person name="Eisen J.A."/>
            <person name="Markowitz V."/>
            <person name="Hugenholtz P."/>
            <person name="Kyrpides N.C."/>
            <person name="Klenk H.P."/>
        </authorList>
    </citation>
    <scope>NUCLEOTIDE SEQUENCE [LARGE SCALE GENOMIC DNA]</scope>
    <source>
        <strain evidence="4">DSM 11571 / OCM 486 / SEBR 4847</strain>
    </source>
</reference>
<dbReference type="Pfam" id="PF02254">
    <property type="entry name" value="TrkA_N"/>
    <property type="match status" value="2"/>
</dbReference>
<dbReference type="SUPFAM" id="SSF116726">
    <property type="entry name" value="TrkA C-terminal domain-like"/>
    <property type="match status" value="2"/>
</dbReference>
<dbReference type="OrthoDB" id="43518at2157"/>
<sequence>MKRNRIIRRLNHLLFRDRLNFYIELLIFQVIFYSILLYYAIPYLEGTKLTLPESVLFVMQTMTTVGYDLLTFFPTENPLTIIIIIIIMSTGVFTVLMIIPAAMAPLIQEVFRPQPPAAVSEKISGHVIITGYDELVKSLIESLLVSSLRVVLVEEDENKAFAAMNDFSKFKKEIYVISGSYDENETWTGADIATAAKIIICEQEYISSKIILGIRDRTTAEITAVVDRLLYGRYLLYAGADHIISPKDVTGRILARHASLTPEVDIIYEATKGNRIRRAEVSENSLKFVYITVSEGCGIIGRTLDELNLYENYGVEPIFIMKKGHFYFEKGENVSIDRSTTIFLLGRTDSITKLFENELKCAVREEKLAVISGYGDLGRVVESELEKAGVQPLVIDPNIDEITGIKGDAQEESVLKAAHIDKAEACITAADDDDVNIFTTLIARNLNPGLHILSRANKSSSVEKLYRAGADYVALLPTLGGQIIAATVLQDIVSILLDLPKNMKVVMKHITEDISMSVGECERMTGAKIIGIEGPNHTLIRPPPETNLENGDSVIAFGDFHALKKLIKLLSGEKYGNIMRRL</sequence>
<name>E1RFN2_METP4</name>
<dbReference type="PANTHER" id="PTHR43833:SF9">
    <property type="entry name" value="POTASSIUM CHANNEL PROTEIN YUGO-RELATED"/>
    <property type="match status" value="1"/>
</dbReference>
<keyword evidence="4" id="KW-1185">Reference proteome</keyword>
<feature type="transmembrane region" description="Helical" evidence="1">
    <location>
        <begin position="79"/>
        <end position="102"/>
    </location>
</feature>
<dbReference type="GO" id="GO:0006813">
    <property type="term" value="P:potassium ion transport"/>
    <property type="evidence" value="ECO:0007669"/>
    <property type="project" value="InterPro"/>
</dbReference>
<protein>
    <submittedName>
        <fullName evidence="3">TrkA-N domain protein</fullName>
    </submittedName>
</protein>
<dbReference type="Gene3D" id="3.40.50.720">
    <property type="entry name" value="NAD(P)-binding Rossmann-like Domain"/>
    <property type="match status" value="2"/>
</dbReference>
<dbReference type="STRING" id="679926.Mpet_2593"/>
<organism evidence="3 4">
    <name type="scientific">Methanolacinia petrolearia (strain DSM 11571 / OCM 486 / SEBR 4847)</name>
    <name type="common">Methanoplanus petrolearius</name>
    <dbReference type="NCBI Taxonomy" id="679926"/>
    <lineage>
        <taxon>Archaea</taxon>
        <taxon>Methanobacteriati</taxon>
        <taxon>Methanobacteriota</taxon>
        <taxon>Stenosarchaea group</taxon>
        <taxon>Methanomicrobia</taxon>
        <taxon>Methanomicrobiales</taxon>
        <taxon>Methanomicrobiaceae</taxon>
        <taxon>Methanolacinia</taxon>
    </lineage>
</organism>
<dbReference type="PANTHER" id="PTHR43833">
    <property type="entry name" value="POTASSIUM CHANNEL PROTEIN 2-RELATED-RELATED"/>
    <property type="match status" value="1"/>
</dbReference>
<dbReference type="PROSITE" id="PS51201">
    <property type="entry name" value="RCK_N"/>
    <property type="match status" value="1"/>
</dbReference>
<feature type="domain" description="RCK N-terminal" evidence="2">
    <location>
        <begin position="339"/>
        <end position="475"/>
    </location>
</feature>
<dbReference type="InterPro" id="IPR006037">
    <property type="entry name" value="RCK_C"/>
</dbReference>
<dbReference type="eggNOG" id="arCOG01960">
    <property type="taxonomic scope" value="Archaea"/>
</dbReference>
<gene>
    <name evidence="3" type="ordered locus">Mpet_2593</name>
</gene>
<dbReference type="HOGENOM" id="CLU_035216_0_0_2"/>
<dbReference type="Pfam" id="PF02080">
    <property type="entry name" value="TrkA_C"/>
    <property type="match status" value="1"/>
</dbReference>
<dbReference type="InterPro" id="IPR036291">
    <property type="entry name" value="NAD(P)-bd_dom_sf"/>
</dbReference>
<evidence type="ECO:0000259" key="2">
    <source>
        <dbReference type="PROSITE" id="PS51201"/>
    </source>
</evidence>
<dbReference type="Gene3D" id="1.10.287.70">
    <property type="match status" value="1"/>
</dbReference>
<feature type="transmembrane region" description="Helical" evidence="1">
    <location>
        <begin position="21"/>
        <end position="41"/>
    </location>
</feature>
<evidence type="ECO:0000313" key="3">
    <source>
        <dbReference type="EMBL" id="ADN37336.1"/>
    </source>
</evidence>
<dbReference type="Proteomes" id="UP000006565">
    <property type="component" value="Chromosome"/>
</dbReference>
<dbReference type="InterPro" id="IPR003148">
    <property type="entry name" value="RCK_N"/>
</dbReference>
<dbReference type="EMBL" id="CP002117">
    <property type="protein sequence ID" value="ADN37336.1"/>
    <property type="molecule type" value="Genomic_DNA"/>
</dbReference>
<dbReference type="SUPFAM" id="SSF51735">
    <property type="entry name" value="NAD(P)-binding Rossmann-fold domains"/>
    <property type="match status" value="2"/>
</dbReference>
<proteinExistence type="predicted"/>
<dbReference type="AlphaFoldDB" id="E1RFN2"/>
<keyword evidence="1" id="KW-0812">Transmembrane</keyword>
<dbReference type="KEGG" id="mpi:Mpet_2593"/>
<dbReference type="GO" id="GO:0008324">
    <property type="term" value="F:monoatomic cation transmembrane transporter activity"/>
    <property type="evidence" value="ECO:0007669"/>
    <property type="project" value="InterPro"/>
</dbReference>
<keyword evidence="1" id="KW-1133">Transmembrane helix</keyword>
<dbReference type="InterPro" id="IPR050721">
    <property type="entry name" value="Trk_Ktr_HKT_K-transport"/>
</dbReference>
<dbReference type="RefSeq" id="WP_013330509.1">
    <property type="nucleotide sequence ID" value="NC_014507.1"/>
</dbReference>